<dbReference type="SUPFAM" id="SSF81383">
    <property type="entry name" value="F-box domain"/>
    <property type="match status" value="1"/>
</dbReference>
<name>A0A8H3FFX1_9LECA</name>
<dbReference type="OrthoDB" id="5410873at2759"/>
<dbReference type="Proteomes" id="UP000664169">
    <property type="component" value="Unassembled WGS sequence"/>
</dbReference>
<evidence type="ECO:0000313" key="3">
    <source>
        <dbReference type="Proteomes" id="UP000664169"/>
    </source>
</evidence>
<dbReference type="InterPro" id="IPR001810">
    <property type="entry name" value="F-box_dom"/>
</dbReference>
<dbReference type="CDD" id="cd09917">
    <property type="entry name" value="F-box_SF"/>
    <property type="match status" value="1"/>
</dbReference>
<feature type="domain" description="F-box" evidence="1">
    <location>
        <begin position="5"/>
        <end position="36"/>
    </location>
</feature>
<keyword evidence="3" id="KW-1185">Reference proteome</keyword>
<evidence type="ECO:0000259" key="1">
    <source>
        <dbReference type="Pfam" id="PF00646"/>
    </source>
</evidence>
<accession>A0A8H3FFX1</accession>
<dbReference type="Pfam" id="PF00646">
    <property type="entry name" value="F-box"/>
    <property type="match status" value="1"/>
</dbReference>
<gene>
    <name evidence="2" type="ORF">GOMPHAMPRED_003654</name>
</gene>
<proteinExistence type="predicted"/>
<sequence length="455" mass="51892">MELTSRMPPELWLQVFGLLDTQDLKALSSICSSMSKWLAPQLFSCLRLSNQSLDLDLMARFLKRHGHVVTKISYESFLLPNKGDEEDGVPCISPVLQDLLKGNGLPNLKTVNLSFRPEDDFNGNGDWMDFQKLHYGENSIYIHQLSESAEEVHTAESTYQWRADIRRIFDAVSQNTTLEHLEIQNLLPRQCSTWETKNWGIFLGKLSSLKLGIWGGENGAGWHSNTLDGYHDFVKDLGPGFFKHLTKLRRLHLISDTDNALGCEGMNHSPLPISTEDLLCIEDMELENWFIDPALQNFISARRDSIRRIVLTNCKSAHSIYYTIADNPITWATFFRTVRKLQPSVLIQFLVANTVIELDWRETIDEEDQKQHGYGSYDRAAVETIRKQLHENKNLRLFAYASLSDSYGDMAQSDDDVRQSFNDGQDQKEYDALMQVVAKNGERSNADSISSGTKE</sequence>
<dbReference type="InterPro" id="IPR036047">
    <property type="entry name" value="F-box-like_dom_sf"/>
</dbReference>
<evidence type="ECO:0000313" key="2">
    <source>
        <dbReference type="EMBL" id="CAF9924492.1"/>
    </source>
</evidence>
<protein>
    <recommendedName>
        <fullName evidence="1">F-box domain-containing protein</fullName>
    </recommendedName>
</protein>
<organism evidence="2 3">
    <name type="scientific">Gomphillus americanus</name>
    <dbReference type="NCBI Taxonomy" id="1940652"/>
    <lineage>
        <taxon>Eukaryota</taxon>
        <taxon>Fungi</taxon>
        <taxon>Dikarya</taxon>
        <taxon>Ascomycota</taxon>
        <taxon>Pezizomycotina</taxon>
        <taxon>Lecanoromycetes</taxon>
        <taxon>OSLEUM clade</taxon>
        <taxon>Ostropomycetidae</taxon>
        <taxon>Ostropales</taxon>
        <taxon>Graphidaceae</taxon>
        <taxon>Gomphilloideae</taxon>
        <taxon>Gomphillus</taxon>
    </lineage>
</organism>
<reference evidence="2" key="1">
    <citation type="submission" date="2021-03" db="EMBL/GenBank/DDBJ databases">
        <authorList>
            <person name="Tagirdzhanova G."/>
        </authorList>
    </citation>
    <scope>NUCLEOTIDE SEQUENCE</scope>
</reference>
<comment type="caution">
    <text evidence="2">The sequence shown here is derived from an EMBL/GenBank/DDBJ whole genome shotgun (WGS) entry which is preliminary data.</text>
</comment>
<dbReference type="AlphaFoldDB" id="A0A8H3FFX1"/>
<dbReference type="EMBL" id="CAJPDQ010000021">
    <property type="protein sequence ID" value="CAF9924492.1"/>
    <property type="molecule type" value="Genomic_DNA"/>
</dbReference>